<evidence type="ECO:0000313" key="2">
    <source>
        <dbReference type="Proteomes" id="UP000036367"/>
    </source>
</evidence>
<proteinExistence type="predicted"/>
<gene>
    <name evidence="1" type="ORF">RISK_005201</name>
</gene>
<comment type="caution">
    <text evidence="1">The sequence shown here is derived from an EMBL/GenBank/DDBJ whole genome shotgun (WGS) entry which is preliminary data.</text>
</comment>
<dbReference type="PATRIC" id="fig|595434.4.peg.4935"/>
<organism evidence="1 2">
    <name type="scientific">Rhodopirellula islandica</name>
    <dbReference type="NCBI Taxonomy" id="595434"/>
    <lineage>
        <taxon>Bacteria</taxon>
        <taxon>Pseudomonadati</taxon>
        <taxon>Planctomycetota</taxon>
        <taxon>Planctomycetia</taxon>
        <taxon>Pirellulales</taxon>
        <taxon>Pirellulaceae</taxon>
        <taxon>Rhodopirellula</taxon>
    </lineage>
</organism>
<evidence type="ECO:0000313" key="1">
    <source>
        <dbReference type="EMBL" id="KLU02905.1"/>
    </source>
</evidence>
<keyword evidence="2" id="KW-1185">Reference proteome</keyword>
<name>A0A0J1B7X6_RHOIS</name>
<dbReference type="AlphaFoldDB" id="A0A0J1B7X6"/>
<accession>A0A0J1B7X6</accession>
<reference evidence="1" key="1">
    <citation type="submission" date="2015-05" db="EMBL/GenBank/DDBJ databases">
        <title>Permanent draft genome of Rhodopirellula islandicus K833.</title>
        <authorList>
            <person name="Kizina J."/>
            <person name="Richter M."/>
            <person name="Glockner F.O."/>
            <person name="Harder J."/>
        </authorList>
    </citation>
    <scope>NUCLEOTIDE SEQUENCE [LARGE SCALE GENOMIC DNA]</scope>
    <source>
        <strain evidence="1">K833</strain>
    </source>
</reference>
<protein>
    <submittedName>
        <fullName evidence="1">Uncharacterized protein</fullName>
    </submittedName>
</protein>
<dbReference type="Proteomes" id="UP000036367">
    <property type="component" value="Unassembled WGS sequence"/>
</dbReference>
<sequence>MCRIDHRLMFGLAIGASTGRLANLAALWSSGEAMFTKIAAFVFLRRVSA</sequence>
<dbReference type="EMBL" id="LECT01000043">
    <property type="protein sequence ID" value="KLU02905.1"/>
    <property type="molecule type" value="Genomic_DNA"/>
</dbReference>